<evidence type="ECO:0000313" key="1">
    <source>
        <dbReference type="EMBL" id="KOH46742.1"/>
    </source>
</evidence>
<sequence length="47" mass="5545">MRKLNTNEKFMIGFILVLLLAIAFTWEDFLKRIKDALDQTATEQVEE</sequence>
<dbReference type="RefSeq" id="WP_157624368.1">
    <property type="nucleotide sequence ID" value="NZ_LGIA01000022.1"/>
</dbReference>
<dbReference type="AlphaFoldDB" id="A0A0L8VF11"/>
<dbReference type="STRING" id="1409788.NC99_04580"/>
<dbReference type="OrthoDB" id="1122804at2"/>
<name>A0A0L8VF11_9BACT</name>
<reference evidence="2" key="1">
    <citation type="submission" date="2015-07" db="EMBL/GenBank/DDBJ databases">
        <title>Genome sequencing of Sunxiuqinia dokdonensis strain SK.</title>
        <authorList>
            <person name="Ahn S."/>
            <person name="Kim B.-C."/>
        </authorList>
    </citation>
    <scope>NUCLEOTIDE SEQUENCE [LARGE SCALE GENOMIC DNA]</scope>
    <source>
        <strain evidence="2">SK</strain>
    </source>
</reference>
<evidence type="ECO:0000313" key="2">
    <source>
        <dbReference type="Proteomes" id="UP000036958"/>
    </source>
</evidence>
<comment type="caution">
    <text evidence="1">The sequence shown here is derived from an EMBL/GenBank/DDBJ whole genome shotgun (WGS) entry which is preliminary data.</text>
</comment>
<dbReference type="EMBL" id="LGIA01000022">
    <property type="protein sequence ID" value="KOH46742.1"/>
    <property type="molecule type" value="Genomic_DNA"/>
</dbReference>
<organism evidence="1 2">
    <name type="scientific">Sunxiuqinia dokdonensis</name>
    <dbReference type="NCBI Taxonomy" id="1409788"/>
    <lineage>
        <taxon>Bacteria</taxon>
        <taxon>Pseudomonadati</taxon>
        <taxon>Bacteroidota</taxon>
        <taxon>Bacteroidia</taxon>
        <taxon>Marinilabiliales</taxon>
        <taxon>Prolixibacteraceae</taxon>
        <taxon>Sunxiuqinia</taxon>
    </lineage>
</organism>
<keyword evidence="2" id="KW-1185">Reference proteome</keyword>
<proteinExistence type="predicted"/>
<gene>
    <name evidence="1" type="ORF">NC99_04580</name>
</gene>
<protein>
    <submittedName>
        <fullName evidence="1">Uncharacterized protein</fullName>
    </submittedName>
</protein>
<accession>A0A0L8VF11</accession>
<dbReference type="Proteomes" id="UP000036958">
    <property type="component" value="Unassembled WGS sequence"/>
</dbReference>